<evidence type="ECO:0000313" key="3">
    <source>
        <dbReference type="EMBL" id="MFC4769200.1"/>
    </source>
</evidence>
<keyword evidence="1" id="KW-0812">Transmembrane</keyword>
<comment type="caution">
    <text evidence="3">The sequence shown here is derived from an EMBL/GenBank/DDBJ whole genome shotgun (WGS) entry which is preliminary data.</text>
</comment>
<name>A0ABV9Q569_9BACL</name>
<keyword evidence="1" id="KW-0472">Membrane</keyword>
<feature type="transmembrane region" description="Helical" evidence="1">
    <location>
        <begin position="316"/>
        <end position="333"/>
    </location>
</feature>
<reference evidence="4" key="1">
    <citation type="journal article" date="2019" name="Int. J. Syst. Evol. Microbiol.">
        <title>The Global Catalogue of Microorganisms (GCM) 10K type strain sequencing project: providing services to taxonomists for standard genome sequencing and annotation.</title>
        <authorList>
            <consortium name="The Broad Institute Genomics Platform"/>
            <consortium name="The Broad Institute Genome Sequencing Center for Infectious Disease"/>
            <person name="Wu L."/>
            <person name="Ma J."/>
        </authorList>
    </citation>
    <scope>NUCLEOTIDE SEQUENCE [LARGE SCALE GENOMIC DNA]</scope>
    <source>
        <strain evidence="4">WYCCWR 12678</strain>
    </source>
</reference>
<dbReference type="EMBL" id="JBHSHC010000119">
    <property type="protein sequence ID" value="MFC4769200.1"/>
    <property type="molecule type" value="Genomic_DNA"/>
</dbReference>
<gene>
    <name evidence="3" type="ORF">ACFO8Q_17870</name>
</gene>
<evidence type="ECO:0000256" key="1">
    <source>
        <dbReference type="SAM" id="Phobius"/>
    </source>
</evidence>
<feature type="transmembrane region" description="Helical" evidence="1">
    <location>
        <begin position="195"/>
        <end position="213"/>
    </location>
</feature>
<feature type="transmembrane region" description="Helical" evidence="1">
    <location>
        <begin position="368"/>
        <end position="385"/>
    </location>
</feature>
<feature type="transmembrane region" description="Helical" evidence="1">
    <location>
        <begin position="40"/>
        <end position="60"/>
    </location>
</feature>
<sequence length="400" mass="45478">MNHHKWLHGEVEKWKEEGLVNETVVESLKSRYPVTSIESAGLMMFFAALLVGIGGIFFIAHNWTEMPSLLKLAIIFAGMIVFYGAGEYIRASGRTAVGISLIFLGTLTFGAGIFLIGQMFHIVAYNAGALLGWSIATASIAWIYRNPYLMMAAVVQWAFATWFQFEEYSRNPLLFLLVSFAYFWIAFHWKSRRILLLVLAGLVPGVLSVLFYYDASQLWAYPVLLLVFGLSLLFHNSSFPQMFQYPMLLSVYVAVIVQSTLFRENWIRIEPSPTLYIAAGVLLIAIIAYLWQEKMLNLLPAAAIFLPTAELEYAEFVNAALAIAVSIFFISLGERRKEKAWINHGTLLFLISVFFLYVMNVWSFLDSSLFFVIGGILLFVLAIFMERRRRKLLSVIREVE</sequence>
<feature type="transmembrane region" description="Helical" evidence="1">
    <location>
        <begin position="123"/>
        <end position="142"/>
    </location>
</feature>
<feature type="transmembrane region" description="Helical" evidence="1">
    <location>
        <begin position="243"/>
        <end position="262"/>
    </location>
</feature>
<keyword evidence="1" id="KW-1133">Transmembrane helix</keyword>
<feature type="domain" description="DUF2157" evidence="2">
    <location>
        <begin position="12"/>
        <end position="149"/>
    </location>
</feature>
<feature type="transmembrane region" description="Helical" evidence="1">
    <location>
        <begin position="345"/>
        <end position="362"/>
    </location>
</feature>
<dbReference type="Pfam" id="PF09925">
    <property type="entry name" value="DUF2157"/>
    <property type="match status" value="1"/>
</dbReference>
<feature type="transmembrane region" description="Helical" evidence="1">
    <location>
        <begin position="274"/>
        <end position="291"/>
    </location>
</feature>
<dbReference type="Proteomes" id="UP001596002">
    <property type="component" value="Unassembled WGS sequence"/>
</dbReference>
<feature type="transmembrane region" description="Helical" evidence="1">
    <location>
        <begin position="218"/>
        <end position="237"/>
    </location>
</feature>
<feature type="transmembrane region" description="Helical" evidence="1">
    <location>
        <begin position="148"/>
        <end position="165"/>
    </location>
</feature>
<accession>A0ABV9Q569</accession>
<proteinExistence type="predicted"/>
<feature type="transmembrane region" description="Helical" evidence="1">
    <location>
        <begin position="72"/>
        <end position="89"/>
    </location>
</feature>
<dbReference type="RefSeq" id="WP_380027444.1">
    <property type="nucleotide sequence ID" value="NZ_JBHSHC010000119.1"/>
</dbReference>
<organism evidence="3 4">
    <name type="scientific">Effusibacillus consociatus</name>
    <dbReference type="NCBI Taxonomy" id="1117041"/>
    <lineage>
        <taxon>Bacteria</taxon>
        <taxon>Bacillati</taxon>
        <taxon>Bacillota</taxon>
        <taxon>Bacilli</taxon>
        <taxon>Bacillales</taxon>
        <taxon>Alicyclobacillaceae</taxon>
        <taxon>Effusibacillus</taxon>
    </lineage>
</organism>
<evidence type="ECO:0000313" key="4">
    <source>
        <dbReference type="Proteomes" id="UP001596002"/>
    </source>
</evidence>
<protein>
    <submittedName>
        <fullName evidence="3">DUF2157 domain-containing protein</fullName>
    </submittedName>
</protein>
<evidence type="ECO:0000259" key="2">
    <source>
        <dbReference type="Pfam" id="PF09925"/>
    </source>
</evidence>
<keyword evidence="4" id="KW-1185">Reference proteome</keyword>
<dbReference type="InterPro" id="IPR018677">
    <property type="entry name" value="DUF2157"/>
</dbReference>
<feature type="transmembrane region" description="Helical" evidence="1">
    <location>
        <begin position="172"/>
        <end position="189"/>
    </location>
</feature>
<feature type="transmembrane region" description="Helical" evidence="1">
    <location>
        <begin position="95"/>
        <end position="116"/>
    </location>
</feature>